<protein>
    <submittedName>
        <fullName evidence="1">Uncharacterized protein</fullName>
    </submittedName>
</protein>
<dbReference type="Proteomes" id="UP000314294">
    <property type="component" value="Unassembled WGS sequence"/>
</dbReference>
<evidence type="ECO:0000313" key="2">
    <source>
        <dbReference type="Proteomes" id="UP000314294"/>
    </source>
</evidence>
<dbReference type="AlphaFoldDB" id="A0A4Z2IW37"/>
<gene>
    <name evidence="1" type="ORF">EYF80_007567</name>
</gene>
<proteinExistence type="predicted"/>
<name>A0A4Z2IW37_9TELE</name>
<evidence type="ECO:0000313" key="1">
    <source>
        <dbReference type="EMBL" id="TNN82199.1"/>
    </source>
</evidence>
<organism evidence="1 2">
    <name type="scientific">Liparis tanakae</name>
    <name type="common">Tanaka's snailfish</name>
    <dbReference type="NCBI Taxonomy" id="230148"/>
    <lineage>
        <taxon>Eukaryota</taxon>
        <taxon>Metazoa</taxon>
        <taxon>Chordata</taxon>
        <taxon>Craniata</taxon>
        <taxon>Vertebrata</taxon>
        <taxon>Euteleostomi</taxon>
        <taxon>Actinopterygii</taxon>
        <taxon>Neopterygii</taxon>
        <taxon>Teleostei</taxon>
        <taxon>Neoteleostei</taxon>
        <taxon>Acanthomorphata</taxon>
        <taxon>Eupercaria</taxon>
        <taxon>Perciformes</taxon>
        <taxon>Cottioidei</taxon>
        <taxon>Cottales</taxon>
        <taxon>Liparidae</taxon>
        <taxon>Liparis</taxon>
    </lineage>
</organism>
<sequence length="169" mass="18344">MKNHTNMVTSIATSVVFLCKLQKFTPESNSLTSGCPAFSPCDPGSSHLLPSPSPLTELSHTIPFTVSGSRFRVSINSWRAQSQCHGSKLLPAALPQLVVREVQQAQLGAQMPQGPRGQRVDSVVRQVQIPQVEQAAEGALGDASDVVAFQVEGDSFRWDPLWDLPQPRI</sequence>
<comment type="caution">
    <text evidence="1">The sequence shown here is derived from an EMBL/GenBank/DDBJ whole genome shotgun (WGS) entry which is preliminary data.</text>
</comment>
<accession>A0A4Z2IW37</accession>
<dbReference type="EMBL" id="SRLO01000041">
    <property type="protein sequence ID" value="TNN82199.1"/>
    <property type="molecule type" value="Genomic_DNA"/>
</dbReference>
<reference evidence="1 2" key="1">
    <citation type="submission" date="2019-03" db="EMBL/GenBank/DDBJ databases">
        <title>First draft genome of Liparis tanakae, snailfish: a comprehensive survey of snailfish specific genes.</title>
        <authorList>
            <person name="Kim W."/>
            <person name="Song I."/>
            <person name="Jeong J.-H."/>
            <person name="Kim D."/>
            <person name="Kim S."/>
            <person name="Ryu S."/>
            <person name="Song J.Y."/>
            <person name="Lee S.K."/>
        </authorList>
    </citation>
    <scope>NUCLEOTIDE SEQUENCE [LARGE SCALE GENOMIC DNA]</scope>
    <source>
        <tissue evidence="1">Muscle</tissue>
    </source>
</reference>
<keyword evidence="2" id="KW-1185">Reference proteome</keyword>